<name>A0AAV2GMS8_9ROSI</name>
<dbReference type="AlphaFoldDB" id="A0AAV2GMS8"/>
<reference evidence="2 3" key="1">
    <citation type="submission" date="2024-04" db="EMBL/GenBank/DDBJ databases">
        <authorList>
            <person name="Fracassetti M."/>
        </authorList>
    </citation>
    <scope>NUCLEOTIDE SEQUENCE [LARGE SCALE GENOMIC DNA]</scope>
</reference>
<feature type="compositionally biased region" description="Basic and acidic residues" evidence="1">
    <location>
        <begin position="73"/>
        <end position="96"/>
    </location>
</feature>
<gene>
    <name evidence="2" type="ORF">LTRI10_LOCUS51117</name>
</gene>
<protein>
    <submittedName>
        <fullName evidence="2">Uncharacterized protein</fullName>
    </submittedName>
</protein>
<evidence type="ECO:0000256" key="1">
    <source>
        <dbReference type="SAM" id="MobiDB-lite"/>
    </source>
</evidence>
<evidence type="ECO:0000313" key="3">
    <source>
        <dbReference type="Proteomes" id="UP001497516"/>
    </source>
</evidence>
<evidence type="ECO:0000313" key="2">
    <source>
        <dbReference type="EMBL" id="CAL1411781.1"/>
    </source>
</evidence>
<keyword evidence="3" id="KW-1185">Reference proteome</keyword>
<accession>A0AAV2GMS8</accession>
<proteinExistence type="predicted"/>
<dbReference type="EMBL" id="OZ034822">
    <property type="protein sequence ID" value="CAL1411781.1"/>
    <property type="molecule type" value="Genomic_DNA"/>
</dbReference>
<dbReference type="Proteomes" id="UP001497516">
    <property type="component" value="Chromosome 9"/>
</dbReference>
<feature type="region of interest" description="Disordered" evidence="1">
    <location>
        <begin position="49"/>
        <end position="96"/>
    </location>
</feature>
<sequence length="96" mass="10875">MQRQREEAQGITIWTRKRRRAGGGRVDGAWGLKVWLMATAAEALVDGEQGRLGRRQQGLKPWPMASKGGLSGRRRDMEEIRGRGEWRRSEAAGEQM</sequence>
<organism evidence="2 3">
    <name type="scientific">Linum trigynum</name>
    <dbReference type="NCBI Taxonomy" id="586398"/>
    <lineage>
        <taxon>Eukaryota</taxon>
        <taxon>Viridiplantae</taxon>
        <taxon>Streptophyta</taxon>
        <taxon>Embryophyta</taxon>
        <taxon>Tracheophyta</taxon>
        <taxon>Spermatophyta</taxon>
        <taxon>Magnoliopsida</taxon>
        <taxon>eudicotyledons</taxon>
        <taxon>Gunneridae</taxon>
        <taxon>Pentapetalae</taxon>
        <taxon>rosids</taxon>
        <taxon>fabids</taxon>
        <taxon>Malpighiales</taxon>
        <taxon>Linaceae</taxon>
        <taxon>Linum</taxon>
    </lineage>
</organism>